<dbReference type="AlphaFoldDB" id="A0A645HIZ2"/>
<dbReference type="EMBL" id="VSSQ01094110">
    <property type="protein sequence ID" value="MPN38710.1"/>
    <property type="molecule type" value="Genomic_DNA"/>
</dbReference>
<sequence length="142" mass="16021">MLVEKLTSENSYQRSIGAMLLAGNARQDTVGRMQDSLPQFLRLLSDIKPITVRQTAQALPEILHAKPELADAIGLALMAVDLLRYKDTMRKLILVDFLEALLLVREIHPTPDLEEYFFSVLSGSILDEKAKKQFRSKLSLPK</sequence>
<evidence type="ECO:0000313" key="1">
    <source>
        <dbReference type="EMBL" id="MPN38710.1"/>
    </source>
</evidence>
<gene>
    <name evidence="1" type="ORF">SDC9_186235</name>
</gene>
<reference evidence="1" key="1">
    <citation type="submission" date="2019-08" db="EMBL/GenBank/DDBJ databases">
        <authorList>
            <person name="Kucharzyk K."/>
            <person name="Murdoch R.W."/>
            <person name="Higgins S."/>
            <person name="Loffler F."/>
        </authorList>
    </citation>
    <scope>NUCLEOTIDE SEQUENCE</scope>
</reference>
<comment type="caution">
    <text evidence="1">The sequence shown here is derived from an EMBL/GenBank/DDBJ whole genome shotgun (WGS) entry which is preliminary data.</text>
</comment>
<protein>
    <submittedName>
        <fullName evidence="1">Uncharacterized protein</fullName>
    </submittedName>
</protein>
<organism evidence="1">
    <name type="scientific">bioreactor metagenome</name>
    <dbReference type="NCBI Taxonomy" id="1076179"/>
    <lineage>
        <taxon>unclassified sequences</taxon>
        <taxon>metagenomes</taxon>
        <taxon>ecological metagenomes</taxon>
    </lineage>
</organism>
<proteinExistence type="predicted"/>
<name>A0A645HIZ2_9ZZZZ</name>
<accession>A0A645HIZ2</accession>